<reference evidence="1" key="1">
    <citation type="submission" date="2022-10" db="EMBL/GenBank/DDBJ databases">
        <authorList>
            <person name="Hyden B.L."/>
            <person name="Feng K."/>
            <person name="Yates T."/>
            <person name="Jawdy S."/>
            <person name="Smart L.B."/>
            <person name="Muchero W."/>
        </authorList>
    </citation>
    <scope>NUCLEOTIDE SEQUENCE</scope>
    <source>
        <tissue evidence="1">Shoot tip</tissue>
    </source>
</reference>
<name>A0ABQ9AMM3_9ROSI</name>
<dbReference type="Proteomes" id="UP001141253">
    <property type="component" value="Chromosome 19"/>
</dbReference>
<reference evidence="1" key="2">
    <citation type="journal article" date="2023" name="Int. J. Mol. Sci.">
        <title>De Novo Assembly and Annotation of 11 Diverse Shrub Willow (Salix) Genomes Reveals Novel Gene Organization in Sex-Linked Regions.</title>
        <authorList>
            <person name="Hyden B."/>
            <person name="Feng K."/>
            <person name="Yates T.B."/>
            <person name="Jawdy S."/>
            <person name="Cereghino C."/>
            <person name="Smart L.B."/>
            <person name="Muchero W."/>
        </authorList>
    </citation>
    <scope>NUCLEOTIDE SEQUENCE</scope>
    <source>
        <tissue evidence="1">Shoot tip</tissue>
    </source>
</reference>
<evidence type="ECO:0000313" key="1">
    <source>
        <dbReference type="EMBL" id="KAJ6349191.1"/>
    </source>
</evidence>
<keyword evidence="2" id="KW-1185">Reference proteome</keyword>
<evidence type="ECO:0000313" key="2">
    <source>
        <dbReference type="Proteomes" id="UP001141253"/>
    </source>
</evidence>
<proteinExistence type="predicted"/>
<protein>
    <submittedName>
        <fullName evidence="1">Uncharacterized protein</fullName>
    </submittedName>
</protein>
<comment type="caution">
    <text evidence="1">The sequence shown here is derived from an EMBL/GenBank/DDBJ whole genome shotgun (WGS) entry which is preliminary data.</text>
</comment>
<dbReference type="EMBL" id="JAPFFI010000018">
    <property type="protein sequence ID" value="KAJ6349191.1"/>
    <property type="molecule type" value="Genomic_DNA"/>
</dbReference>
<gene>
    <name evidence="1" type="ORF">OIU77_006722</name>
</gene>
<organism evidence="1 2">
    <name type="scientific">Salix suchowensis</name>
    <dbReference type="NCBI Taxonomy" id="1278906"/>
    <lineage>
        <taxon>Eukaryota</taxon>
        <taxon>Viridiplantae</taxon>
        <taxon>Streptophyta</taxon>
        <taxon>Embryophyta</taxon>
        <taxon>Tracheophyta</taxon>
        <taxon>Spermatophyta</taxon>
        <taxon>Magnoliopsida</taxon>
        <taxon>eudicotyledons</taxon>
        <taxon>Gunneridae</taxon>
        <taxon>Pentapetalae</taxon>
        <taxon>rosids</taxon>
        <taxon>fabids</taxon>
        <taxon>Malpighiales</taxon>
        <taxon>Salicaceae</taxon>
        <taxon>Saliceae</taxon>
        <taxon>Salix</taxon>
    </lineage>
</organism>
<sequence length="51" mass="5728">MLAILATRSPSTDLECFSVTGDDPTVVEIITALEVDLIVEVCEEVYLDRRW</sequence>
<accession>A0ABQ9AMM3</accession>